<reference evidence="4" key="1">
    <citation type="submission" date="2011-07" db="EMBL/GenBank/DDBJ databases">
        <authorList>
            <consortium name="Caenorhabditis brenneri Sequencing and Analysis Consortium"/>
            <person name="Wilson R.K."/>
        </authorList>
    </citation>
    <scope>NUCLEOTIDE SEQUENCE [LARGE SCALE GENOMIC DNA]</scope>
    <source>
        <strain evidence="4">PB2801</strain>
    </source>
</reference>
<dbReference type="EMBL" id="GL379786">
    <property type="protein sequence ID" value="EGT30040.1"/>
    <property type="molecule type" value="Genomic_DNA"/>
</dbReference>
<name>G0M6M0_CAEBE</name>
<keyword evidence="2" id="KW-0732">Signal</keyword>
<dbReference type="Proteomes" id="UP000008068">
    <property type="component" value="Unassembled WGS sequence"/>
</dbReference>
<dbReference type="InParanoid" id="G0M6M0"/>
<evidence type="ECO:0008006" key="5">
    <source>
        <dbReference type="Google" id="ProtNLM"/>
    </source>
</evidence>
<proteinExistence type="predicted"/>
<gene>
    <name evidence="3" type="ORF">CAEBREN_23735</name>
</gene>
<sequence>MLFLLYGFLMTPANSCSTVFIPWSSLDSGTFNCAEGLLCLQFIRAHPSLYTKLTLSTQDNKVKVWLVPSSHQSDTLVKASDHQKFSNVTYTADPQVGYMLELEKPSCDNNTYVEYNIERTELTCVCENEETTIALFERITLQSPGYPNFLCPNTTCTKSITILQSNTSEIPEKYVERILIAFNAQSHSGVSLSIKNNDSEIIMRVFYVLNRWIHVRIPAESRSSSALFINVLLLENRRYKSNELNETKLIIIEETKSETHLVFWRTGKGGNTTVLVSWEPNVESPEQNGSEGSDAKQLDGTQANRSDVIQEKSNPE</sequence>
<accession>G0M6M0</accession>
<feature type="chain" id="PRO_5012429396" description="CUB domain-containing protein" evidence="2">
    <location>
        <begin position="16"/>
        <end position="316"/>
    </location>
</feature>
<feature type="signal peptide" evidence="2">
    <location>
        <begin position="1"/>
        <end position="15"/>
    </location>
</feature>
<protein>
    <recommendedName>
        <fullName evidence="5">CUB domain-containing protein</fullName>
    </recommendedName>
</protein>
<organism evidence="4">
    <name type="scientific">Caenorhabditis brenneri</name>
    <name type="common">Nematode worm</name>
    <dbReference type="NCBI Taxonomy" id="135651"/>
    <lineage>
        <taxon>Eukaryota</taxon>
        <taxon>Metazoa</taxon>
        <taxon>Ecdysozoa</taxon>
        <taxon>Nematoda</taxon>
        <taxon>Chromadorea</taxon>
        <taxon>Rhabditida</taxon>
        <taxon>Rhabditina</taxon>
        <taxon>Rhabditomorpha</taxon>
        <taxon>Rhabditoidea</taxon>
        <taxon>Rhabditidae</taxon>
        <taxon>Peloderinae</taxon>
        <taxon>Caenorhabditis</taxon>
    </lineage>
</organism>
<evidence type="ECO:0000256" key="1">
    <source>
        <dbReference type="SAM" id="MobiDB-lite"/>
    </source>
</evidence>
<evidence type="ECO:0000256" key="2">
    <source>
        <dbReference type="SAM" id="SignalP"/>
    </source>
</evidence>
<evidence type="ECO:0000313" key="4">
    <source>
        <dbReference type="Proteomes" id="UP000008068"/>
    </source>
</evidence>
<dbReference type="AlphaFoldDB" id="G0M6M0"/>
<keyword evidence="4" id="KW-1185">Reference proteome</keyword>
<feature type="region of interest" description="Disordered" evidence="1">
    <location>
        <begin position="279"/>
        <end position="316"/>
    </location>
</feature>
<dbReference type="HOGENOM" id="CLU_880621_0_0_1"/>
<evidence type="ECO:0000313" key="3">
    <source>
        <dbReference type="EMBL" id="EGT30040.1"/>
    </source>
</evidence>